<dbReference type="EMBL" id="CAKMRJ010005412">
    <property type="protein sequence ID" value="CAH1442003.1"/>
    <property type="molecule type" value="Genomic_DNA"/>
</dbReference>
<dbReference type="AlphaFoldDB" id="A0AAU9NW44"/>
<keyword evidence="2" id="KW-1185">Reference proteome</keyword>
<organism evidence="1 2">
    <name type="scientific">Lactuca virosa</name>
    <dbReference type="NCBI Taxonomy" id="75947"/>
    <lineage>
        <taxon>Eukaryota</taxon>
        <taxon>Viridiplantae</taxon>
        <taxon>Streptophyta</taxon>
        <taxon>Embryophyta</taxon>
        <taxon>Tracheophyta</taxon>
        <taxon>Spermatophyta</taxon>
        <taxon>Magnoliopsida</taxon>
        <taxon>eudicotyledons</taxon>
        <taxon>Gunneridae</taxon>
        <taxon>Pentapetalae</taxon>
        <taxon>asterids</taxon>
        <taxon>campanulids</taxon>
        <taxon>Asterales</taxon>
        <taxon>Asteraceae</taxon>
        <taxon>Cichorioideae</taxon>
        <taxon>Cichorieae</taxon>
        <taxon>Lactucinae</taxon>
        <taxon>Lactuca</taxon>
    </lineage>
</organism>
<comment type="caution">
    <text evidence="1">The sequence shown here is derived from an EMBL/GenBank/DDBJ whole genome shotgun (WGS) entry which is preliminary data.</text>
</comment>
<proteinExistence type="predicted"/>
<name>A0AAU9NW44_9ASTR</name>
<dbReference type="Proteomes" id="UP001157418">
    <property type="component" value="Unassembled WGS sequence"/>
</dbReference>
<protein>
    <submittedName>
        <fullName evidence="1">Uncharacterized protein</fullName>
    </submittedName>
</protein>
<evidence type="ECO:0000313" key="2">
    <source>
        <dbReference type="Proteomes" id="UP001157418"/>
    </source>
</evidence>
<reference evidence="1 2" key="1">
    <citation type="submission" date="2022-01" db="EMBL/GenBank/DDBJ databases">
        <authorList>
            <person name="Xiong W."/>
            <person name="Schranz E."/>
        </authorList>
    </citation>
    <scope>NUCLEOTIDE SEQUENCE [LARGE SCALE GENOMIC DNA]</scope>
</reference>
<evidence type="ECO:0000313" key="1">
    <source>
        <dbReference type="EMBL" id="CAH1442003.1"/>
    </source>
</evidence>
<accession>A0AAU9NW44</accession>
<gene>
    <name evidence="1" type="ORF">LVIROSA_LOCUS28022</name>
</gene>
<sequence length="210" mass="24985">MFSSDEQSTIATIYYGHHAIHHTKQPSHTTFTLKEAYLRDLDENELKGNKNGLNKVFESSTYKHEQNWQDLSFSVQIWAFLYRYATMRLNVSKVELLDVVQVKTINLEDPQDKKELWKIRKNALYAFFAMSHGFEVMTTEVSTEIKVWFFFILNKLLGIKGLLFNSFCCRRFWRWWFLNQKQCSLPDSFRLSKRRSGIELGFVKKSYMGF</sequence>